<keyword evidence="6 8" id="KW-0648">Protein biosynthesis</keyword>
<dbReference type="SUPFAM" id="SSF50677">
    <property type="entry name" value="ValRS/IleRS/LeuRS editing domain"/>
    <property type="match status" value="1"/>
</dbReference>
<feature type="binding site" evidence="8">
    <location>
        <position position="616"/>
    </location>
    <ligand>
        <name>ATP</name>
        <dbReference type="ChEBI" id="CHEBI:30616"/>
    </ligand>
</feature>
<dbReference type="SUPFAM" id="SSF52374">
    <property type="entry name" value="Nucleotidylyl transferase"/>
    <property type="match status" value="1"/>
</dbReference>
<dbReference type="Gene3D" id="3.90.740.10">
    <property type="entry name" value="Valyl/Leucyl/Isoleucyl-tRNA synthetase, editing domain"/>
    <property type="match status" value="1"/>
</dbReference>
<keyword evidence="5 8" id="KW-0067">ATP-binding</keyword>
<dbReference type="Gene3D" id="1.10.10.720">
    <property type="entry name" value="leucyl-tRNA synthetase"/>
    <property type="match status" value="1"/>
</dbReference>
<feature type="domain" description="Aminoacyl-tRNA synthetase class Ia" evidence="9">
    <location>
        <begin position="9"/>
        <end position="651"/>
    </location>
</feature>
<keyword evidence="2 8" id="KW-0963">Cytoplasm</keyword>
<proteinExistence type="inferred from homology"/>
<feature type="short sequence motif" description="'HIGH' region" evidence="8">
    <location>
        <begin position="37"/>
        <end position="47"/>
    </location>
</feature>
<dbReference type="Proteomes" id="UP000510821">
    <property type="component" value="Chromosome"/>
</dbReference>
<feature type="short sequence motif" description="'KMSKS' region" evidence="8">
    <location>
        <begin position="613"/>
        <end position="617"/>
    </location>
</feature>
<evidence type="ECO:0000256" key="8">
    <source>
        <dbReference type="HAMAP-Rule" id="MF_00049"/>
    </source>
</evidence>
<dbReference type="PANTHER" id="PTHR45794:SF1">
    <property type="entry name" value="LEUCINE--TRNA LIGASE, CYTOPLASMIC"/>
    <property type="match status" value="1"/>
</dbReference>
<dbReference type="NCBIfam" id="TIGR00395">
    <property type="entry name" value="leuS_arch"/>
    <property type="match status" value="1"/>
</dbReference>
<comment type="subcellular location">
    <subcellularLocation>
        <location evidence="8">Cytoplasm</location>
    </subcellularLocation>
</comment>
<dbReference type="InterPro" id="IPR002300">
    <property type="entry name" value="aa-tRNA-synth_Ia"/>
</dbReference>
<name>A0A7D6BFP3_FERL1</name>
<reference evidence="12" key="1">
    <citation type="submission" date="2020-07" db="EMBL/GenBank/DDBJ databases">
        <title>Metabolic diversity and evolutionary history of the archaeal phylum ###Micrarchaeota### uncovered from a freshwater lake metagenome.</title>
        <authorList>
            <person name="Kadnikov V.V."/>
            <person name="Savvichev A.S."/>
            <person name="Mardanov A.V."/>
            <person name="Beletsky A.V."/>
            <person name="Chupakov A.V."/>
            <person name="Kokryatskaya N.M."/>
            <person name="Pimenov N.V."/>
            <person name="Ravin N.V."/>
        </authorList>
    </citation>
    <scope>NUCLEOTIDE SEQUENCE [LARGE SCALE GENOMIC DNA]</scope>
</reference>
<dbReference type="Gene3D" id="3.40.50.620">
    <property type="entry name" value="HUPs"/>
    <property type="match status" value="1"/>
</dbReference>
<feature type="domain" description="Methionyl/Valyl/Leucyl/Isoleucyl-tRNA synthetase anticodon-binding" evidence="10">
    <location>
        <begin position="685"/>
        <end position="811"/>
    </location>
</feature>
<evidence type="ECO:0000256" key="6">
    <source>
        <dbReference type="ARBA" id="ARBA00022917"/>
    </source>
</evidence>
<organism evidence="11 12">
    <name type="scientific">Fermentimicrarchaeum limneticum</name>
    <dbReference type="NCBI Taxonomy" id="2795018"/>
    <lineage>
        <taxon>Archaea</taxon>
        <taxon>Candidatus Micrarchaeota</taxon>
        <taxon>Candidatus Fermentimicrarchaeales</taxon>
        <taxon>Candidatus Fermentimicrarchaeaceae</taxon>
        <taxon>Candidatus Fermentimicrarchaeum</taxon>
    </lineage>
</organism>
<dbReference type="Pfam" id="PF08264">
    <property type="entry name" value="Anticodon_1"/>
    <property type="match status" value="1"/>
</dbReference>
<dbReference type="KEGG" id="flt:Sv326_0725"/>
<evidence type="ECO:0000259" key="10">
    <source>
        <dbReference type="Pfam" id="PF08264"/>
    </source>
</evidence>
<protein>
    <recommendedName>
        <fullName evidence="8">Leucine--tRNA ligase</fullName>
        <ecNumber evidence="8">6.1.1.4</ecNumber>
    </recommendedName>
    <alternativeName>
        <fullName evidence="8">Leucyl-tRNA synthetase</fullName>
        <shortName evidence="8">LeuRS</shortName>
    </alternativeName>
</protein>
<keyword evidence="7 8" id="KW-0030">Aminoacyl-tRNA synthetase</keyword>
<evidence type="ECO:0000256" key="7">
    <source>
        <dbReference type="ARBA" id="ARBA00023146"/>
    </source>
</evidence>
<dbReference type="AlphaFoldDB" id="A0A7D6BFP3"/>
<dbReference type="InterPro" id="IPR014729">
    <property type="entry name" value="Rossmann-like_a/b/a_fold"/>
</dbReference>
<comment type="catalytic activity">
    <reaction evidence="8">
        <text>tRNA(Leu) + L-leucine + ATP = L-leucyl-tRNA(Leu) + AMP + diphosphate</text>
        <dbReference type="Rhea" id="RHEA:11688"/>
        <dbReference type="Rhea" id="RHEA-COMP:9613"/>
        <dbReference type="Rhea" id="RHEA-COMP:9622"/>
        <dbReference type="ChEBI" id="CHEBI:30616"/>
        <dbReference type="ChEBI" id="CHEBI:33019"/>
        <dbReference type="ChEBI" id="CHEBI:57427"/>
        <dbReference type="ChEBI" id="CHEBI:78442"/>
        <dbReference type="ChEBI" id="CHEBI:78494"/>
        <dbReference type="ChEBI" id="CHEBI:456215"/>
        <dbReference type="EC" id="6.1.1.4"/>
    </reaction>
</comment>
<dbReference type="Gene3D" id="1.10.730.10">
    <property type="entry name" value="Isoleucyl-tRNA Synthetase, Domain 1"/>
    <property type="match status" value="1"/>
</dbReference>
<evidence type="ECO:0000256" key="5">
    <source>
        <dbReference type="ARBA" id="ARBA00022840"/>
    </source>
</evidence>
<dbReference type="HAMAP" id="MF_00049_A">
    <property type="entry name" value="Leu_tRNA_synth_A"/>
    <property type="match status" value="1"/>
</dbReference>
<dbReference type="Gene3D" id="3.30.2320.20">
    <property type="entry name" value="Class I aminoacyl-tRNA synthetases (RS)"/>
    <property type="match status" value="1"/>
</dbReference>
<evidence type="ECO:0000259" key="9">
    <source>
        <dbReference type="Pfam" id="PF00133"/>
    </source>
</evidence>
<dbReference type="Pfam" id="PF00133">
    <property type="entry name" value="tRNA-synt_1"/>
    <property type="match status" value="1"/>
</dbReference>
<dbReference type="InterPro" id="IPR004493">
    <property type="entry name" value="Leu-tRNA-synth_Ia_arc/euk"/>
</dbReference>
<dbReference type="GO" id="GO:0002161">
    <property type="term" value="F:aminoacyl-tRNA deacylase activity"/>
    <property type="evidence" value="ECO:0007669"/>
    <property type="project" value="InterPro"/>
</dbReference>
<dbReference type="InterPro" id="IPR013155">
    <property type="entry name" value="M/V/L/I-tRNA-synth_anticd-bd"/>
</dbReference>
<dbReference type="EMBL" id="CP058998">
    <property type="protein sequence ID" value="QLJ52900.1"/>
    <property type="molecule type" value="Genomic_DNA"/>
</dbReference>
<dbReference type="InterPro" id="IPR020791">
    <property type="entry name" value="Leu-tRNA-lgase_arc"/>
</dbReference>
<dbReference type="SUPFAM" id="SSF47323">
    <property type="entry name" value="Anticodon-binding domain of a subclass of class I aminoacyl-tRNA synthetases"/>
    <property type="match status" value="1"/>
</dbReference>
<evidence type="ECO:0000256" key="3">
    <source>
        <dbReference type="ARBA" id="ARBA00022598"/>
    </source>
</evidence>
<evidence type="ECO:0000256" key="4">
    <source>
        <dbReference type="ARBA" id="ARBA00022741"/>
    </source>
</evidence>
<dbReference type="NCBIfam" id="NF008957">
    <property type="entry name" value="PRK12300.1"/>
    <property type="match status" value="1"/>
</dbReference>
<gene>
    <name evidence="8" type="primary">leuS</name>
    <name evidence="11" type="ORF">Sv326_0725</name>
</gene>
<evidence type="ECO:0000313" key="12">
    <source>
        <dbReference type="Proteomes" id="UP000510821"/>
    </source>
</evidence>
<dbReference type="EC" id="6.1.1.4" evidence="8"/>
<dbReference type="InterPro" id="IPR009008">
    <property type="entry name" value="Val/Leu/Ile-tRNA-synth_edit"/>
</dbReference>
<accession>A0A7D6BFP3</accession>
<dbReference type="InterPro" id="IPR009080">
    <property type="entry name" value="tRNAsynth_Ia_anticodon-bd"/>
</dbReference>
<dbReference type="GO" id="GO:0004823">
    <property type="term" value="F:leucine-tRNA ligase activity"/>
    <property type="evidence" value="ECO:0007669"/>
    <property type="project" value="UniProtKB-UniRule"/>
</dbReference>
<comment type="similarity">
    <text evidence="1 8">Belongs to the class-I aminoacyl-tRNA synthetase family.</text>
</comment>
<dbReference type="GO" id="GO:0005737">
    <property type="term" value="C:cytoplasm"/>
    <property type="evidence" value="ECO:0007669"/>
    <property type="project" value="UniProtKB-SubCell"/>
</dbReference>
<evidence type="ECO:0000256" key="2">
    <source>
        <dbReference type="ARBA" id="ARBA00022490"/>
    </source>
</evidence>
<keyword evidence="4 8" id="KW-0547">Nucleotide-binding</keyword>
<keyword evidence="3 8" id="KW-0436">Ligase</keyword>
<dbReference type="GO" id="GO:0006429">
    <property type="term" value="P:leucyl-tRNA aminoacylation"/>
    <property type="evidence" value="ECO:0007669"/>
    <property type="project" value="UniProtKB-UniRule"/>
</dbReference>
<dbReference type="GO" id="GO:0005524">
    <property type="term" value="F:ATP binding"/>
    <property type="evidence" value="ECO:0007669"/>
    <property type="project" value="UniProtKB-UniRule"/>
</dbReference>
<sequence>MEPHELEDKWQKKWADARIFEPDVSEIRKFFLTAAFPYPNSPQHIGHARTYTTTDVYARFMRMKGYNVLFPMGFHVTGTPVLAMAKRIAEGDKEIYEIFKNIYNIPEHMVSQLNTPEKLVDYFSKEIELGMKEMGFSIDWRRKFYTYDKMFNKFIDWQFIKLNEKGYLKQGSHPVPWCPKDNNAVGSHDTQGDVDPNIDEYVLIKFKFGNYNLLTATFRPETIYGVTNLWVNPSVNYVRIESNGESYIVSSDAAEKLKHQMKLELKEQVRTVELIGKNCTNPMTGEEIPILPADFVDPRNGSGVVMSVPAHAPYDFLALRDLKGTSFENYSDRAVQVIELAGYGKYPAKEISEKLGVADQKDPKAKQATEELYRAEAHEGRMITGKYRGEKALTAKEKIKQDMLAEGKVLLMYDIINGPVYCRCGTMCVVKKVEGQWFINYGDEGWKEQVKECLKQVSIIPKKTIVEYEYTIDWLKEKACVRASGLGTPFPFDRTQIIESLSDSTIYMAFYTISPYLKEIDAEKLYPEVFDYLMLGKGNAKEVSTKFSIDEQLLNKMREELLYWYPLDSRHSAGDLIHNHLTFFLFNHVAIFPRELWPKQIVTNGFVLMEGKKMSKSMGNILPLREAIRKYGTDVVRFSVVSGADLSQDADFNSTMAEGIASRMNSIEMLVKRCNEFPLESNTVDNWLLSAIHKKVKFSEEHYKNLELRDIAQDEFYGAINELKWYLRRGGKNRKVLREYLEYLILLLSPFIPHFSEEMWEKLGKKEFVKDSEFVSIAEWPKHDEMKIDTSADLSEQLILNTREDIDNIVRITKMTPRVIYIYCASDWKRKLYSLAYKEKKFDVVMKEAMKDDRMRGTPKEAQRVIEQLIKNVNYLSPTVLSSRQEKEALEGAKNFLSSELNADVFILSEDEAQDAHSKKARQAMPMKPSIFIG</sequence>
<evidence type="ECO:0000256" key="1">
    <source>
        <dbReference type="ARBA" id="ARBA00005594"/>
    </source>
</evidence>
<evidence type="ECO:0000313" key="11">
    <source>
        <dbReference type="EMBL" id="QLJ52900.1"/>
    </source>
</evidence>
<dbReference type="PANTHER" id="PTHR45794">
    <property type="entry name" value="LEUCYL-TRNA SYNTHETASE"/>
    <property type="match status" value="1"/>
</dbReference>